<evidence type="ECO:0000256" key="3">
    <source>
        <dbReference type="ARBA" id="ARBA00023002"/>
    </source>
</evidence>
<evidence type="ECO:0000256" key="4">
    <source>
        <dbReference type="ARBA" id="ARBA00023033"/>
    </source>
</evidence>
<evidence type="ECO:0000256" key="1">
    <source>
        <dbReference type="ARBA" id="ARBA00022630"/>
    </source>
</evidence>
<keyword evidence="4" id="KW-0503">Monooxygenase</keyword>
<reference evidence="6 7" key="1">
    <citation type="submission" date="2015-07" db="EMBL/GenBank/DDBJ databases">
        <title>Genome sequencing of Kibdelosporangium phytohabitans.</title>
        <authorList>
            <person name="Qin S."/>
            <person name="Xing K."/>
        </authorList>
    </citation>
    <scope>NUCLEOTIDE SEQUENCE [LARGE SCALE GENOMIC DNA]</scope>
    <source>
        <strain evidence="6 7">KLBMP1111</strain>
    </source>
</reference>
<dbReference type="PANTHER" id="PTHR42847">
    <property type="entry name" value="ALKANESULFONATE MONOOXYGENASE"/>
    <property type="match status" value="1"/>
</dbReference>
<dbReference type="KEGG" id="kphy:AOZ06_24210"/>
<gene>
    <name evidence="6" type="ORF">AOZ06_24210</name>
</gene>
<dbReference type="Proteomes" id="UP000063699">
    <property type="component" value="Chromosome"/>
</dbReference>
<keyword evidence="1" id="KW-0285">Flavoprotein</keyword>
<dbReference type="GO" id="GO:0046306">
    <property type="term" value="P:alkanesulfonate catabolic process"/>
    <property type="evidence" value="ECO:0007669"/>
    <property type="project" value="TreeGrafter"/>
</dbReference>
<proteinExistence type="predicted"/>
<dbReference type="InterPro" id="IPR036661">
    <property type="entry name" value="Luciferase-like_sf"/>
</dbReference>
<dbReference type="InterPro" id="IPR011251">
    <property type="entry name" value="Luciferase-like_dom"/>
</dbReference>
<dbReference type="OrthoDB" id="5175259at2"/>
<sequence>MNDGTLRYGVYLPPFGPFGDPKVLVELAVRAEAAGWDGVFLWDHVVGAVPPIADAWTSLAAMAQATGNLLLGPTVTPLPRRRPWTVARQASTISRLSGGRLVVGTGLGSDESGDFSGFGEATDLAARSSMFAEGLEVMRAMWAGTAVAHHGSHYQVSLPATEPEPHRIPVWVASSTNHPRVLARAVGCDGIFPNPEDHELTPREVADLREALGDAGLPADRPFDIAVRGNVSPAWQEDMTADLKGLAAAGMTWWLESLIHFDPLDLSMAIVDAGPPRV</sequence>
<dbReference type="AlphaFoldDB" id="A0A0N7F3U3"/>
<keyword evidence="7" id="KW-1185">Reference proteome</keyword>
<dbReference type="Gene3D" id="3.20.20.30">
    <property type="entry name" value="Luciferase-like domain"/>
    <property type="match status" value="1"/>
</dbReference>
<dbReference type="PANTHER" id="PTHR42847:SF4">
    <property type="entry name" value="ALKANESULFONATE MONOOXYGENASE-RELATED"/>
    <property type="match status" value="1"/>
</dbReference>
<dbReference type="InterPro" id="IPR050172">
    <property type="entry name" value="SsuD_RutA_monooxygenase"/>
</dbReference>
<organism evidence="6 7">
    <name type="scientific">Kibdelosporangium phytohabitans</name>
    <dbReference type="NCBI Taxonomy" id="860235"/>
    <lineage>
        <taxon>Bacteria</taxon>
        <taxon>Bacillati</taxon>
        <taxon>Actinomycetota</taxon>
        <taxon>Actinomycetes</taxon>
        <taxon>Pseudonocardiales</taxon>
        <taxon>Pseudonocardiaceae</taxon>
        <taxon>Kibdelosporangium</taxon>
    </lineage>
</organism>
<dbReference type="RefSeq" id="WP_054291495.1">
    <property type="nucleotide sequence ID" value="NZ_CP012752.1"/>
</dbReference>
<dbReference type="SUPFAM" id="SSF51679">
    <property type="entry name" value="Bacterial luciferase-like"/>
    <property type="match status" value="1"/>
</dbReference>
<evidence type="ECO:0000313" key="7">
    <source>
        <dbReference type="Proteomes" id="UP000063699"/>
    </source>
</evidence>
<keyword evidence="3" id="KW-0560">Oxidoreductase</keyword>
<evidence type="ECO:0000256" key="2">
    <source>
        <dbReference type="ARBA" id="ARBA00022643"/>
    </source>
</evidence>
<dbReference type="GO" id="GO:0008726">
    <property type="term" value="F:alkanesulfonate monooxygenase activity"/>
    <property type="evidence" value="ECO:0007669"/>
    <property type="project" value="TreeGrafter"/>
</dbReference>
<evidence type="ECO:0000313" key="6">
    <source>
        <dbReference type="EMBL" id="ALG09591.1"/>
    </source>
</evidence>
<protein>
    <submittedName>
        <fullName evidence="6">Luciferase</fullName>
    </submittedName>
</protein>
<dbReference type="STRING" id="860235.AOZ06_24210"/>
<evidence type="ECO:0000259" key="5">
    <source>
        <dbReference type="Pfam" id="PF00296"/>
    </source>
</evidence>
<dbReference type="Pfam" id="PF00296">
    <property type="entry name" value="Bac_luciferase"/>
    <property type="match status" value="1"/>
</dbReference>
<name>A0A0N7F3U3_9PSEU</name>
<accession>A0A0N7F3U3</accession>
<feature type="domain" description="Luciferase-like" evidence="5">
    <location>
        <begin position="20"/>
        <end position="234"/>
    </location>
</feature>
<dbReference type="EMBL" id="CP012752">
    <property type="protein sequence ID" value="ALG09591.1"/>
    <property type="molecule type" value="Genomic_DNA"/>
</dbReference>
<keyword evidence="2" id="KW-0288">FMN</keyword>